<dbReference type="RefSeq" id="WP_141871793.1">
    <property type="nucleotide sequence ID" value="NZ_VFOX01000001.1"/>
</dbReference>
<feature type="signal peptide" evidence="1">
    <location>
        <begin position="1"/>
        <end position="27"/>
    </location>
</feature>
<evidence type="ECO:0000256" key="1">
    <source>
        <dbReference type="SAM" id="SignalP"/>
    </source>
</evidence>
<dbReference type="EMBL" id="VFOX01000001">
    <property type="protein sequence ID" value="TQL85881.1"/>
    <property type="molecule type" value="Genomic_DNA"/>
</dbReference>
<dbReference type="Pfam" id="PF13845">
    <property type="entry name" value="Septum_form"/>
    <property type="match status" value="1"/>
</dbReference>
<evidence type="ECO:0000313" key="3">
    <source>
        <dbReference type="EMBL" id="TQL85881.1"/>
    </source>
</evidence>
<proteinExistence type="predicted"/>
<feature type="domain" description="Septum formation-related" evidence="2">
    <location>
        <begin position="63"/>
        <end position="156"/>
    </location>
</feature>
<dbReference type="Proteomes" id="UP000317209">
    <property type="component" value="Unassembled WGS sequence"/>
</dbReference>
<protein>
    <submittedName>
        <fullName evidence="3">Putative regulator of septum formation</fullName>
    </submittedName>
</protein>
<evidence type="ECO:0000313" key="4">
    <source>
        <dbReference type="Proteomes" id="UP000317209"/>
    </source>
</evidence>
<dbReference type="OrthoDB" id="3628931at2"/>
<dbReference type="AlphaFoldDB" id="A0A543BM21"/>
<keyword evidence="1" id="KW-0732">Signal</keyword>
<dbReference type="PROSITE" id="PS51257">
    <property type="entry name" value="PROKAR_LIPOPROTEIN"/>
    <property type="match status" value="1"/>
</dbReference>
<dbReference type="InterPro" id="IPR026004">
    <property type="entry name" value="Septum_form"/>
</dbReference>
<sequence>MMKLRKRRALVLAGTALALTVALSGCSAINSILGGGTADADRDDETGQVTESANIGIFALKVGDCKLESPSGLLEDADVVPCSEEHDEEVYYEITMPDGEFSEEDVDAAGQECVGDAFTTFVGVTWDESTLDVYPINPTKDTWEQLNDRVVQCVISDPAGPVTGSLKGAAR</sequence>
<comment type="caution">
    <text evidence="3">The sequence shown here is derived from an EMBL/GenBank/DDBJ whole genome shotgun (WGS) entry which is preliminary data.</text>
</comment>
<keyword evidence="4" id="KW-1185">Reference proteome</keyword>
<evidence type="ECO:0000259" key="2">
    <source>
        <dbReference type="Pfam" id="PF13845"/>
    </source>
</evidence>
<name>A0A543BM21_9MICO</name>
<feature type="chain" id="PRO_5038425158" evidence="1">
    <location>
        <begin position="28"/>
        <end position="171"/>
    </location>
</feature>
<reference evidence="3 4" key="1">
    <citation type="submission" date="2019-06" db="EMBL/GenBank/DDBJ databases">
        <title>Sequencing the genomes of 1000 actinobacteria strains.</title>
        <authorList>
            <person name="Klenk H.-P."/>
        </authorList>
    </citation>
    <scope>NUCLEOTIDE SEQUENCE [LARGE SCALE GENOMIC DNA]</scope>
    <source>
        <strain evidence="3 4">DSM 20169</strain>
    </source>
</reference>
<gene>
    <name evidence="3" type="ORF">FB560_1516</name>
</gene>
<accession>A0A543BM21</accession>
<organism evidence="3 4">
    <name type="scientific">Microbacterium saperdae</name>
    <dbReference type="NCBI Taxonomy" id="69368"/>
    <lineage>
        <taxon>Bacteria</taxon>
        <taxon>Bacillati</taxon>
        <taxon>Actinomycetota</taxon>
        <taxon>Actinomycetes</taxon>
        <taxon>Micrococcales</taxon>
        <taxon>Microbacteriaceae</taxon>
        <taxon>Microbacterium</taxon>
    </lineage>
</organism>